<dbReference type="InterPro" id="IPR002347">
    <property type="entry name" value="SDR_fam"/>
</dbReference>
<evidence type="ECO:0000313" key="4">
    <source>
        <dbReference type="Proteomes" id="UP001217485"/>
    </source>
</evidence>
<dbReference type="EMBL" id="JAQNDK010000002">
    <property type="protein sequence ID" value="MDC0679282.1"/>
    <property type="molecule type" value="Genomic_DNA"/>
</dbReference>
<name>A0ABT5C273_9BACT</name>
<dbReference type="Pfam" id="PF13561">
    <property type="entry name" value="adh_short_C2"/>
    <property type="match status" value="1"/>
</dbReference>
<dbReference type="PRINTS" id="PR00081">
    <property type="entry name" value="GDHRDH"/>
</dbReference>
<keyword evidence="2" id="KW-0560">Oxidoreductase</keyword>
<dbReference type="RefSeq" id="WP_272096245.1">
    <property type="nucleotide sequence ID" value="NZ_JAQNDK010000002.1"/>
</dbReference>
<dbReference type="PRINTS" id="PR00080">
    <property type="entry name" value="SDRFAMILY"/>
</dbReference>
<organism evidence="3 4">
    <name type="scientific">Sorangium atrum</name>
    <dbReference type="NCBI Taxonomy" id="2995308"/>
    <lineage>
        <taxon>Bacteria</taxon>
        <taxon>Pseudomonadati</taxon>
        <taxon>Myxococcota</taxon>
        <taxon>Polyangia</taxon>
        <taxon>Polyangiales</taxon>
        <taxon>Polyangiaceae</taxon>
        <taxon>Sorangium</taxon>
    </lineage>
</organism>
<evidence type="ECO:0000256" key="1">
    <source>
        <dbReference type="ARBA" id="ARBA00006484"/>
    </source>
</evidence>
<dbReference type="InterPro" id="IPR036291">
    <property type="entry name" value="NAD(P)-bd_dom_sf"/>
</dbReference>
<dbReference type="SUPFAM" id="SSF51735">
    <property type="entry name" value="NAD(P)-binding Rossmann-fold domains"/>
    <property type="match status" value="1"/>
</dbReference>
<dbReference type="InterPro" id="IPR020904">
    <property type="entry name" value="Sc_DH/Rdtase_CS"/>
</dbReference>
<dbReference type="PROSITE" id="PS00061">
    <property type="entry name" value="ADH_SHORT"/>
    <property type="match status" value="1"/>
</dbReference>
<protein>
    <submittedName>
        <fullName evidence="3">SDR family oxidoreductase</fullName>
    </submittedName>
</protein>
<sequence length="254" mass="26121">MISYDFAGRVALITGGTSGIGLATARAFARGGARVAIAARDGDAGQRACAALEREGAPALFVQTDVRDDASMKRAVEETMGRFERLDFAANCAGIGGDMARLEHADQAVWDDVMATNARGIWLAMRHEIPAMLASGGGAIVNMSSIYGVAGKAAHHAYVASKHAVLGMTRSVALEVAPLGIRVNALCAGVTRTPAMQQAEALAPELVQALVAQHPMARMATEDEIAGAALWLCSEGAGYVTGAAVPVDGGFLAA</sequence>
<dbReference type="Gene3D" id="3.40.50.720">
    <property type="entry name" value="NAD(P)-binding Rossmann-like Domain"/>
    <property type="match status" value="1"/>
</dbReference>
<reference evidence="3 4" key="1">
    <citation type="submission" date="2023-01" db="EMBL/GenBank/DDBJ databases">
        <title>Minimal conservation of predation-associated metabolite biosynthetic gene clusters underscores biosynthetic potential of Myxococcota including descriptions for ten novel species: Archangium lansinium sp. nov., Myxococcus landrumus sp. nov., Nannocystis bai.</title>
        <authorList>
            <person name="Ahearne A."/>
            <person name="Stevens C."/>
            <person name="Dowd S."/>
        </authorList>
    </citation>
    <scope>NUCLEOTIDE SEQUENCE [LARGE SCALE GENOMIC DNA]</scope>
    <source>
        <strain evidence="3 4">WIWO2</strain>
    </source>
</reference>
<evidence type="ECO:0000313" key="3">
    <source>
        <dbReference type="EMBL" id="MDC0679282.1"/>
    </source>
</evidence>
<dbReference type="PANTHER" id="PTHR24321:SF8">
    <property type="entry name" value="ESTRADIOL 17-BETA-DEHYDROGENASE 8-RELATED"/>
    <property type="match status" value="1"/>
</dbReference>
<dbReference type="PANTHER" id="PTHR24321">
    <property type="entry name" value="DEHYDROGENASES, SHORT CHAIN"/>
    <property type="match status" value="1"/>
</dbReference>
<comment type="similarity">
    <text evidence="1">Belongs to the short-chain dehydrogenases/reductases (SDR) family.</text>
</comment>
<comment type="caution">
    <text evidence="3">The sequence shown here is derived from an EMBL/GenBank/DDBJ whole genome shotgun (WGS) entry which is preliminary data.</text>
</comment>
<dbReference type="Proteomes" id="UP001217485">
    <property type="component" value="Unassembled WGS sequence"/>
</dbReference>
<accession>A0ABT5C273</accession>
<proteinExistence type="inferred from homology"/>
<gene>
    <name evidence="3" type="ORF">POL72_16175</name>
</gene>
<dbReference type="CDD" id="cd05233">
    <property type="entry name" value="SDR_c"/>
    <property type="match status" value="1"/>
</dbReference>
<keyword evidence="4" id="KW-1185">Reference proteome</keyword>
<evidence type="ECO:0000256" key="2">
    <source>
        <dbReference type="ARBA" id="ARBA00023002"/>
    </source>
</evidence>